<dbReference type="InterPro" id="IPR036663">
    <property type="entry name" value="Fumarylacetoacetase_C_sf"/>
</dbReference>
<keyword evidence="4" id="KW-1185">Reference proteome</keyword>
<dbReference type="Gene3D" id="3.90.850.10">
    <property type="entry name" value="Fumarylacetoacetase-like, C-terminal domain"/>
    <property type="match status" value="1"/>
</dbReference>
<feature type="domain" description="Fumarylacetoacetase-like C-terminal" evidence="2">
    <location>
        <begin position="82"/>
        <end position="260"/>
    </location>
</feature>
<evidence type="ECO:0000256" key="1">
    <source>
        <dbReference type="ARBA" id="ARBA00023239"/>
    </source>
</evidence>
<dbReference type="EMBL" id="JBHSDU010000003">
    <property type="protein sequence ID" value="MFC4311512.1"/>
    <property type="molecule type" value="Genomic_DNA"/>
</dbReference>
<evidence type="ECO:0000313" key="3">
    <source>
        <dbReference type="EMBL" id="MFC4311512.1"/>
    </source>
</evidence>
<dbReference type="InterPro" id="IPR011234">
    <property type="entry name" value="Fumarylacetoacetase-like_C"/>
</dbReference>
<dbReference type="PANTHER" id="PTHR30143:SF0">
    <property type="entry name" value="2-KETO-4-PENTENOATE HYDRATASE"/>
    <property type="match status" value="1"/>
</dbReference>
<reference evidence="4" key="1">
    <citation type="journal article" date="2019" name="Int. J. Syst. Evol. Microbiol.">
        <title>The Global Catalogue of Microorganisms (GCM) 10K type strain sequencing project: providing services to taxonomists for standard genome sequencing and annotation.</title>
        <authorList>
            <consortium name="The Broad Institute Genomics Platform"/>
            <consortium name="The Broad Institute Genome Sequencing Center for Infectious Disease"/>
            <person name="Wu L."/>
            <person name="Ma J."/>
        </authorList>
    </citation>
    <scope>NUCLEOTIDE SEQUENCE [LARGE SCALE GENOMIC DNA]</scope>
    <source>
        <strain evidence="4">CGMCC 1.10759</strain>
    </source>
</reference>
<name>A0ABV8SVJ8_9GAMM</name>
<sequence length="265" mass="27733">MSASNSEAIAAAHAALSQAAKTRAPCDPVRSLIEPLGVAGAYEVQSRFTADALAAGRRVIGAKIGLTSHAVQKQLGVDQPDFGMLFDDMEYGDDALVPISRLIQPKVEAEIAFVLEKDLNSERPTLAQVTTAIAYALPAIEIVDSRVRDWKISLFDTIADNASSGLFVLGGTPRKIDAIDLRMCGARLENRGEAVSTGCGAACLGNPLNAVVWLAATMAKLGNPLRAGTTILSGALGPMVTVKPGEVYEARISGLGRVAAAFTKE</sequence>
<dbReference type="Pfam" id="PF01557">
    <property type="entry name" value="FAA_hydrolase"/>
    <property type="match status" value="1"/>
</dbReference>
<dbReference type="PANTHER" id="PTHR30143">
    <property type="entry name" value="ACID HYDRATASE"/>
    <property type="match status" value="1"/>
</dbReference>
<gene>
    <name evidence="3" type="ORF">ACFPN2_20595</name>
</gene>
<dbReference type="InterPro" id="IPR050772">
    <property type="entry name" value="Hydratase-Decarb/MhpD_sf"/>
</dbReference>
<organism evidence="3 4">
    <name type="scientific">Steroidobacter flavus</name>
    <dbReference type="NCBI Taxonomy" id="1842136"/>
    <lineage>
        <taxon>Bacteria</taxon>
        <taxon>Pseudomonadati</taxon>
        <taxon>Pseudomonadota</taxon>
        <taxon>Gammaproteobacteria</taxon>
        <taxon>Steroidobacterales</taxon>
        <taxon>Steroidobacteraceae</taxon>
        <taxon>Steroidobacter</taxon>
    </lineage>
</organism>
<protein>
    <submittedName>
        <fullName evidence="3">2-keto-4-pentenoate hydratase</fullName>
    </submittedName>
</protein>
<accession>A0ABV8SVJ8</accession>
<comment type="caution">
    <text evidence="3">The sequence shown here is derived from an EMBL/GenBank/DDBJ whole genome shotgun (WGS) entry which is preliminary data.</text>
</comment>
<evidence type="ECO:0000313" key="4">
    <source>
        <dbReference type="Proteomes" id="UP001595904"/>
    </source>
</evidence>
<evidence type="ECO:0000259" key="2">
    <source>
        <dbReference type="Pfam" id="PF01557"/>
    </source>
</evidence>
<keyword evidence="1" id="KW-0456">Lyase</keyword>
<dbReference type="SUPFAM" id="SSF56529">
    <property type="entry name" value="FAH"/>
    <property type="match status" value="1"/>
</dbReference>
<dbReference type="Proteomes" id="UP001595904">
    <property type="component" value="Unassembled WGS sequence"/>
</dbReference>
<dbReference type="RefSeq" id="WP_380599915.1">
    <property type="nucleotide sequence ID" value="NZ_JBHSDU010000003.1"/>
</dbReference>
<proteinExistence type="predicted"/>